<dbReference type="Proteomes" id="UP000758155">
    <property type="component" value="Unassembled WGS sequence"/>
</dbReference>
<accession>A0A9P4WQF8</accession>
<dbReference type="InterPro" id="IPR036779">
    <property type="entry name" value="LysM_dom_sf"/>
</dbReference>
<keyword evidence="1" id="KW-0147">Chitin-binding</keyword>
<keyword evidence="2" id="KW-0843">Virulence</keyword>
<comment type="caution">
    <text evidence="5">The sequence shown here is derived from an EMBL/GenBank/DDBJ whole genome shotgun (WGS) entry which is preliminary data.</text>
</comment>
<feature type="region of interest" description="Disordered" evidence="3">
    <location>
        <begin position="291"/>
        <end position="312"/>
    </location>
</feature>
<organism evidence="5 6">
    <name type="scientific">Didymella heteroderae</name>
    <dbReference type="NCBI Taxonomy" id="1769908"/>
    <lineage>
        <taxon>Eukaryota</taxon>
        <taxon>Fungi</taxon>
        <taxon>Dikarya</taxon>
        <taxon>Ascomycota</taxon>
        <taxon>Pezizomycotina</taxon>
        <taxon>Dothideomycetes</taxon>
        <taxon>Pleosporomycetidae</taxon>
        <taxon>Pleosporales</taxon>
        <taxon>Pleosporineae</taxon>
        <taxon>Didymellaceae</taxon>
        <taxon>Didymella</taxon>
    </lineage>
</organism>
<evidence type="ECO:0000259" key="4">
    <source>
        <dbReference type="PROSITE" id="PS51782"/>
    </source>
</evidence>
<dbReference type="EMBL" id="SWKV01000036">
    <property type="protein sequence ID" value="KAF3038446.1"/>
    <property type="molecule type" value="Genomic_DNA"/>
</dbReference>
<dbReference type="CDD" id="cd00118">
    <property type="entry name" value="LysM"/>
    <property type="match status" value="1"/>
</dbReference>
<dbReference type="InterPro" id="IPR018392">
    <property type="entry name" value="LysM"/>
</dbReference>
<dbReference type="AlphaFoldDB" id="A0A9P4WQF8"/>
<dbReference type="PANTHER" id="PTHR34997">
    <property type="entry name" value="AM15"/>
    <property type="match status" value="1"/>
</dbReference>
<protein>
    <recommendedName>
        <fullName evidence="4">LysM domain-containing protein</fullName>
    </recommendedName>
</protein>
<proteinExistence type="predicted"/>
<feature type="compositionally biased region" description="Low complexity" evidence="3">
    <location>
        <begin position="292"/>
        <end position="304"/>
    </location>
</feature>
<gene>
    <name evidence="5" type="ORF">E8E12_000843</name>
</gene>
<dbReference type="PANTHER" id="PTHR34997:SF1">
    <property type="entry name" value="PEPTIDOGLYCAN-BINDING LYSIN DOMAIN"/>
    <property type="match status" value="1"/>
</dbReference>
<dbReference type="InterPro" id="IPR052210">
    <property type="entry name" value="LysM1-like"/>
</dbReference>
<keyword evidence="6" id="KW-1185">Reference proteome</keyword>
<evidence type="ECO:0000256" key="2">
    <source>
        <dbReference type="ARBA" id="ARBA00023026"/>
    </source>
</evidence>
<dbReference type="GO" id="GO:0008061">
    <property type="term" value="F:chitin binding"/>
    <property type="evidence" value="ECO:0007669"/>
    <property type="project" value="UniProtKB-KW"/>
</dbReference>
<sequence>MPSLDEVHYSRDDCIAAVQDYYSFLTKMYLDENLVLEPPEGGWPNIKAENMPGFDKTDEVFALLRHLPYIDSGSDGIAHGSARCFFADWQSLAGNDPNQDASDLKLATEEDFDDEVPAHVVGLTNSDNSLSLFLLDTELGIVHWRACPREWRYNQAQEQITDSPDDYAPDEEWRGDAPAWAVADFFEMLKDHLRTLNFVPISSHNVLYAYSRDPELDEGVVPMVKEIYRAHGWPNLEEYRKQDCLLAIRTAMETRYPSVSLDPFNSGVVCDALKVDTEYCIKWNSDPPPLPEILTPSPTQAPSSALPPPPVTNPPSPTSFYLPIYPCWGHDTLANSVKSGDNCWAIGNANNVPLSDLYGWNPILGTECSNLFPGNYICIGKGPRAPTTTPPPAPTSTGP</sequence>
<evidence type="ECO:0000313" key="6">
    <source>
        <dbReference type="Proteomes" id="UP000758155"/>
    </source>
</evidence>
<dbReference type="Pfam" id="PF01476">
    <property type="entry name" value="LysM"/>
    <property type="match status" value="1"/>
</dbReference>
<feature type="domain" description="LysM" evidence="4">
    <location>
        <begin position="333"/>
        <end position="379"/>
    </location>
</feature>
<evidence type="ECO:0000256" key="3">
    <source>
        <dbReference type="SAM" id="MobiDB-lite"/>
    </source>
</evidence>
<dbReference type="SUPFAM" id="SSF54106">
    <property type="entry name" value="LysM domain"/>
    <property type="match status" value="1"/>
</dbReference>
<dbReference type="OrthoDB" id="5343383at2759"/>
<dbReference type="Gene3D" id="3.10.350.10">
    <property type="entry name" value="LysM domain"/>
    <property type="match status" value="1"/>
</dbReference>
<name>A0A9P4WQF8_9PLEO</name>
<reference evidence="5" key="1">
    <citation type="submission" date="2019-04" db="EMBL/GenBank/DDBJ databases">
        <title>Sequencing of skin fungus with MAO and IRED activity.</title>
        <authorList>
            <person name="Marsaioli A.J."/>
            <person name="Bonatto J.M.C."/>
            <person name="Reis Junior O."/>
        </authorList>
    </citation>
    <scope>NUCLEOTIDE SEQUENCE</scope>
    <source>
        <strain evidence="5">28M1</strain>
    </source>
</reference>
<dbReference type="PROSITE" id="PS51782">
    <property type="entry name" value="LYSM"/>
    <property type="match status" value="1"/>
</dbReference>
<evidence type="ECO:0000313" key="5">
    <source>
        <dbReference type="EMBL" id="KAF3038446.1"/>
    </source>
</evidence>
<dbReference type="SMART" id="SM00257">
    <property type="entry name" value="LysM"/>
    <property type="match status" value="1"/>
</dbReference>
<evidence type="ECO:0000256" key="1">
    <source>
        <dbReference type="ARBA" id="ARBA00022669"/>
    </source>
</evidence>